<comment type="similarity">
    <text evidence="1">Belongs to the leucine-binding protein family.</text>
</comment>
<comment type="caution">
    <text evidence="6">The sequence shown here is derived from an EMBL/GenBank/DDBJ whole genome shotgun (WGS) entry which is preliminary data.</text>
</comment>
<dbReference type="SUPFAM" id="SSF53822">
    <property type="entry name" value="Periplasmic binding protein-like I"/>
    <property type="match status" value="1"/>
</dbReference>
<feature type="domain" description="Leucine-binding protein" evidence="5">
    <location>
        <begin position="34"/>
        <end position="378"/>
    </location>
</feature>
<accession>A0A9X0UCF4</accession>
<evidence type="ECO:0000313" key="6">
    <source>
        <dbReference type="EMBL" id="MBC4014323.1"/>
    </source>
</evidence>
<reference evidence="6" key="1">
    <citation type="submission" date="2020-08" db="EMBL/GenBank/DDBJ databases">
        <authorList>
            <person name="Hu Y."/>
            <person name="Nguyen S.V."/>
            <person name="Li F."/>
            <person name="Fanning S."/>
        </authorList>
    </citation>
    <scope>NUCLEOTIDE SEQUENCE</scope>
    <source>
        <strain evidence="6">SYSU D8009</strain>
    </source>
</reference>
<dbReference type="InterPro" id="IPR000709">
    <property type="entry name" value="Leu_Ile_Val-bd"/>
</dbReference>
<evidence type="ECO:0000313" key="7">
    <source>
        <dbReference type="Proteomes" id="UP000600101"/>
    </source>
</evidence>
<dbReference type="AlphaFoldDB" id="A0A9X0UCF4"/>
<gene>
    <name evidence="6" type="ORF">H7965_03220</name>
</gene>
<dbReference type="CDD" id="cd06340">
    <property type="entry name" value="PBP1_ABC_ligand_binding-like"/>
    <property type="match status" value="1"/>
</dbReference>
<dbReference type="Gene3D" id="3.40.50.2300">
    <property type="match status" value="2"/>
</dbReference>
<dbReference type="InterPro" id="IPR051010">
    <property type="entry name" value="BCAA_transport"/>
</dbReference>
<keyword evidence="4" id="KW-0029">Amino-acid transport</keyword>
<dbReference type="PANTHER" id="PTHR30483:SF37">
    <property type="entry name" value="ABC TRANSPORTER SUBSTRATE-BINDING PROTEIN"/>
    <property type="match status" value="1"/>
</dbReference>
<keyword evidence="3" id="KW-0732">Signal</keyword>
<dbReference type="GO" id="GO:0006865">
    <property type="term" value="P:amino acid transport"/>
    <property type="evidence" value="ECO:0007669"/>
    <property type="project" value="UniProtKB-KW"/>
</dbReference>
<name>A0A9X0UCF4_9PROT</name>
<dbReference type="Proteomes" id="UP000600101">
    <property type="component" value="Unassembled WGS sequence"/>
</dbReference>
<keyword evidence="2" id="KW-0813">Transport</keyword>
<keyword evidence="7" id="KW-1185">Reference proteome</keyword>
<dbReference type="InterPro" id="IPR028081">
    <property type="entry name" value="Leu-bd"/>
</dbReference>
<proteinExistence type="inferred from homology"/>
<evidence type="ECO:0000256" key="4">
    <source>
        <dbReference type="ARBA" id="ARBA00022970"/>
    </source>
</evidence>
<evidence type="ECO:0000256" key="3">
    <source>
        <dbReference type="ARBA" id="ARBA00022729"/>
    </source>
</evidence>
<sequence length="414" mass="44810">MTDSGFTRRDALALGAGMAALGGAGRARAQAPAEVKVALLAPISGPWARQGLLMKMGAEMAIDDINASGGIRSLGGARMRLVVYDAGDSTEKAKNAAQRMVAQEPDLAGGTGAWLSSFTLAVTEVTERAELPWLTLSYADSLTSRGFRYIFQSSPTNDNQAIAVLPTLMALAERATGKKPTRLGLISDSTASPQSFVRPVRATEAAKYGLRIVVDETFTPPLSDATPLIQKVRSARPDFLLFIATNVPDDKLVMEKLNEYGLGQAKLPTIGNGGHMAVPELVQLTSPEILEGLMVCMANWPGKDQEALTRRFVERTKEPWMGHDSIFPYAHMMIFREAMERSGSADRNKVAEAIRGFDIRNEGPALFFPSKRLKYDARGRLEDAQLVTVQWKSGVPQLVDPPSMATAAAYWPKG</sequence>
<dbReference type="Pfam" id="PF13458">
    <property type="entry name" value="Peripla_BP_6"/>
    <property type="match status" value="1"/>
</dbReference>
<dbReference type="PANTHER" id="PTHR30483">
    <property type="entry name" value="LEUCINE-SPECIFIC-BINDING PROTEIN"/>
    <property type="match status" value="1"/>
</dbReference>
<dbReference type="EMBL" id="JACOMF010000003">
    <property type="protein sequence ID" value="MBC4014323.1"/>
    <property type="molecule type" value="Genomic_DNA"/>
</dbReference>
<dbReference type="InterPro" id="IPR028082">
    <property type="entry name" value="Peripla_BP_I"/>
</dbReference>
<dbReference type="PROSITE" id="PS51318">
    <property type="entry name" value="TAT"/>
    <property type="match status" value="1"/>
</dbReference>
<protein>
    <submittedName>
        <fullName evidence="6">ABC transporter substrate-binding protein</fullName>
    </submittedName>
</protein>
<dbReference type="RefSeq" id="WP_186769104.1">
    <property type="nucleotide sequence ID" value="NZ_JACOMF010000003.1"/>
</dbReference>
<organism evidence="6 7">
    <name type="scientific">Siccirubricoccus deserti</name>
    <dbReference type="NCBI Taxonomy" id="2013562"/>
    <lineage>
        <taxon>Bacteria</taxon>
        <taxon>Pseudomonadati</taxon>
        <taxon>Pseudomonadota</taxon>
        <taxon>Alphaproteobacteria</taxon>
        <taxon>Acetobacterales</taxon>
        <taxon>Roseomonadaceae</taxon>
        <taxon>Siccirubricoccus</taxon>
    </lineage>
</organism>
<evidence type="ECO:0000256" key="2">
    <source>
        <dbReference type="ARBA" id="ARBA00022448"/>
    </source>
</evidence>
<dbReference type="PRINTS" id="PR00337">
    <property type="entry name" value="LEUILEVALBP"/>
</dbReference>
<dbReference type="InterPro" id="IPR006311">
    <property type="entry name" value="TAT_signal"/>
</dbReference>
<evidence type="ECO:0000256" key="1">
    <source>
        <dbReference type="ARBA" id="ARBA00010062"/>
    </source>
</evidence>
<evidence type="ECO:0000259" key="5">
    <source>
        <dbReference type="Pfam" id="PF13458"/>
    </source>
</evidence>